<proteinExistence type="predicted"/>
<gene>
    <name evidence="1" type="ORF">Acj133p049</name>
</gene>
<dbReference type="Proteomes" id="UP000000330">
    <property type="component" value="Segment"/>
</dbReference>
<evidence type="ECO:0000313" key="2">
    <source>
        <dbReference type="Proteomes" id="UP000000330"/>
    </source>
</evidence>
<dbReference type="GeneID" id="10323036"/>
<sequence length="228" mass="26164">MKMPNEKLDDVIKNLHKIILNWGSLQSGLCEAAKIYHLPAAWQYALIDMWHHTVDSKQESRIFPIGGCAQYAREAMYGEFNKNMSRLHYVIWFRNALINIKYMLNDSPAIAHHWKSFPRHQGREARERWISFSITQYNKYFNKGANIMRISSAITNLDSGRYKILMNLSWVPFEICSGTQGVIGTIKCQDQVIAFNKITGVTGSQGDRSLAKRTLLDLFCNASEKTIA</sequence>
<protein>
    <submittedName>
        <fullName evidence="1">Gp61 DNA primase subunit</fullName>
    </submittedName>
</protein>
<reference evidence="1 2" key="1">
    <citation type="journal article" date="2010" name="Virol. J.">
        <title>Genomes of the T4-related bacteriophages as windows on microbial genome evolution.</title>
        <authorList>
            <person name="Petrov V.M."/>
            <person name="Ratnayaka S."/>
            <person name="Nolan J.M."/>
            <person name="Miller E.S."/>
            <person name="Karam J.D."/>
        </authorList>
    </citation>
    <scope>NUCLEOTIDE SEQUENCE [LARGE SCALE GENOMIC DNA]</scope>
    <source>
        <strain evidence="1">Acj133</strain>
    </source>
</reference>
<evidence type="ECO:0000313" key="1">
    <source>
        <dbReference type="EMBL" id="ADJ19396.1"/>
    </source>
</evidence>
<keyword evidence="2" id="KW-1185">Reference proteome</keyword>
<name>D9I615_9CAUD</name>
<dbReference type="EMBL" id="HM114315">
    <property type="protein sequence ID" value="ADJ19396.1"/>
    <property type="molecule type" value="Genomic_DNA"/>
</dbReference>
<dbReference type="RefSeq" id="YP_004300630.1">
    <property type="nucleotide sequence ID" value="NC_015250.1"/>
</dbReference>
<organism evidence="1 2">
    <name type="scientific">Acinetobacter phage 133</name>
    <dbReference type="NCBI Taxonomy" id="2919552"/>
    <lineage>
        <taxon>Viruses</taxon>
        <taxon>Duplodnaviria</taxon>
        <taxon>Heunggongvirae</taxon>
        <taxon>Uroviricota</taxon>
        <taxon>Caudoviricetes</taxon>
        <taxon>Pantevenvirales</taxon>
        <taxon>Straboviridae</taxon>
        <taxon>Tevenvirinae</taxon>
        <taxon>Centumtrigintavirus</taxon>
        <taxon>Centumtrigintavirus cv133</taxon>
        <taxon>Acinetobacter virus 133</taxon>
    </lineage>
</organism>
<dbReference type="KEGG" id="vg:10323036"/>
<accession>D9I615</accession>